<evidence type="ECO:0000313" key="7">
    <source>
        <dbReference type="Proteomes" id="UP001164776"/>
    </source>
</evidence>
<name>A0A9W7XDA1_9POAL</name>
<keyword evidence="2" id="KW-0611">Plant defense</keyword>
<keyword evidence="7" id="KW-1185">Reference proteome</keyword>
<reference evidence="6 7" key="1">
    <citation type="submission" date="2022-10" db="EMBL/GenBank/DDBJ databases">
        <title>WGS assembly of Paspalum vaginatum 540-79.</title>
        <authorList>
            <person name="Sun G."/>
            <person name="Wase N."/>
            <person name="Shu S."/>
            <person name="Jenkins J."/>
            <person name="Zhou B."/>
            <person name="Torres-Rodriguez J."/>
            <person name="Chen C."/>
            <person name="Sandor L."/>
            <person name="Plott C."/>
            <person name="Yoshinga Y."/>
            <person name="Daum C."/>
            <person name="Qi P."/>
            <person name="Barry K."/>
            <person name="Lipzen A."/>
            <person name="Berry L."/>
            <person name="Pedersen C."/>
            <person name="Gottilla T."/>
            <person name="Foltz A."/>
            <person name="Yu H."/>
            <person name="O'Malley R."/>
            <person name="Zhang C."/>
            <person name="Devos K."/>
            <person name="Sigmon B."/>
            <person name="Yu B."/>
            <person name="Obata T."/>
            <person name="Schmutz J."/>
            <person name="Schnable J."/>
        </authorList>
    </citation>
    <scope>NUCLEOTIDE SEQUENCE [LARGE SCALE GENOMIC DNA]</scope>
    <source>
        <strain evidence="7">cv. 540-79</strain>
    </source>
</reference>
<accession>A0A9W7XDA1</accession>
<dbReference type="InterPro" id="IPR036388">
    <property type="entry name" value="WH-like_DNA-bd_sf"/>
</dbReference>
<evidence type="ECO:0000259" key="5">
    <source>
        <dbReference type="Pfam" id="PF23598"/>
    </source>
</evidence>
<dbReference type="AlphaFoldDB" id="A0A9W7XDA1"/>
<dbReference type="InterPro" id="IPR027417">
    <property type="entry name" value="P-loop_NTPase"/>
</dbReference>
<dbReference type="InterPro" id="IPR058922">
    <property type="entry name" value="WHD_DRP"/>
</dbReference>
<dbReference type="PANTHER" id="PTHR23155:SF1135">
    <property type="entry name" value="OS08G0246300 PROTEIN"/>
    <property type="match status" value="1"/>
</dbReference>
<dbReference type="GO" id="GO:0098542">
    <property type="term" value="P:defense response to other organism"/>
    <property type="evidence" value="ECO:0007669"/>
    <property type="project" value="TreeGrafter"/>
</dbReference>
<dbReference type="Pfam" id="PF00931">
    <property type="entry name" value="NB-ARC"/>
    <property type="match status" value="2"/>
</dbReference>
<dbReference type="InterPro" id="IPR044974">
    <property type="entry name" value="Disease_R_plants"/>
</dbReference>
<dbReference type="PANTHER" id="PTHR23155">
    <property type="entry name" value="DISEASE RESISTANCE PROTEIN RP"/>
    <property type="match status" value="1"/>
</dbReference>
<evidence type="ECO:0000313" key="6">
    <source>
        <dbReference type="EMBL" id="KAJ1256184.1"/>
    </source>
</evidence>
<proteinExistence type="predicted"/>
<dbReference type="Gene3D" id="3.80.10.10">
    <property type="entry name" value="Ribonuclease Inhibitor"/>
    <property type="match status" value="1"/>
</dbReference>
<dbReference type="Gene3D" id="3.40.50.300">
    <property type="entry name" value="P-loop containing nucleotide triphosphate hydrolases"/>
    <property type="match status" value="2"/>
</dbReference>
<organism evidence="6 7">
    <name type="scientific">Paspalum vaginatum</name>
    <name type="common">seashore paspalum</name>
    <dbReference type="NCBI Taxonomy" id="158149"/>
    <lineage>
        <taxon>Eukaryota</taxon>
        <taxon>Viridiplantae</taxon>
        <taxon>Streptophyta</taxon>
        <taxon>Embryophyta</taxon>
        <taxon>Tracheophyta</taxon>
        <taxon>Spermatophyta</taxon>
        <taxon>Magnoliopsida</taxon>
        <taxon>Liliopsida</taxon>
        <taxon>Poales</taxon>
        <taxon>Poaceae</taxon>
        <taxon>PACMAD clade</taxon>
        <taxon>Panicoideae</taxon>
        <taxon>Andropogonodae</taxon>
        <taxon>Paspaleae</taxon>
        <taxon>Paspalinae</taxon>
        <taxon>Paspalum</taxon>
    </lineage>
</organism>
<dbReference type="Gene3D" id="1.10.10.10">
    <property type="entry name" value="Winged helix-like DNA-binding domain superfamily/Winged helix DNA-binding domain"/>
    <property type="match status" value="1"/>
</dbReference>
<protein>
    <recommendedName>
        <fullName evidence="8">NB-ARC domain-containing protein</fullName>
    </recommendedName>
</protein>
<dbReference type="SUPFAM" id="SSF52058">
    <property type="entry name" value="L domain-like"/>
    <property type="match status" value="1"/>
</dbReference>
<evidence type="ECO:0000259" key="4">
    <source>
        <dbReference type="Pfam" id="PF23559"/>
    </source>
</evidence>
<dbReference type="EMBL" id="MU629541">
    <property type="protein sequence ID" value="KAJ1256184.1"/>
    <property type="molecule type" value="Genomic_DNA"/>
</dbReference>
<sequence>MADLVLGLAKSAVEGTLTATKSAIEEEQKLKKSMQRDLHAASDEMLKTQVREVRNMALDVEDCIEFAVLVDVNKIRRWWWSCLIPSCMPAGAPVVTLNDTRNERYMHIGDATGGSKPAENDKTHQQAVADEAATVILKEAREAKRPDSPRDLVELINRKDDVGPLQVISVWGAAGDLGVASIIKKTCDHPKICSKFTCRAWVKLTQPFNPHEFLRSLMAQFYTNSPPQEGRPVDMLKQMDDMMAMEATQLTEEFLKQVTDHRCLIFLEDVSSMVAWEAVRLCLPDKKNGSCIVVHTQQLEVASLVVGESHGVLELEQFSAGHSVCAFFNEGEDKEMAIKKNNTKEWLRKNRLIDRRADKDWLSGSYPKVQTVFGMAGVGKSYIVRHVYYSEVIKDNTTFEKFGWVDITHPLNIRDFSWNLLLDLHSGSLQRACHQLLKKFTCLIVIDGLKSKEEWDSIKSALAFEHDDNGSCIIVIAYEESVAKYCSSDNWWGVEGLEIDEAFELFKNEASECPGSIWPSELSLTDNLIVKSVLHKCGGLPKVIVPMAKYIATNGWYPNLDYFMQLLETDQAFGSLKDLFSWVHSYFQSCPDDLKPCIFYLSIFPANNRIRRRRLVRRWIAEGYSNDTRESTAEEKGGEFFEDLCRRNMVHVPGSTNVSYVTRMSACQVNGFIREYIVSVEENLVFALEGNCSANSQRSGRHLTIGSTWDRDMSVYRSIDLSLLRSLTVFGKWEPSFISNDKVRLVRVLDLEDATSSSVTDGDLELIVKLLPRLNLRQLQTLDIRHTSIVKLPRSFTKLHKLQHISGGNTVTMDDYSSIVESPQPPAPLPEVASASSSKTPRLQLPRLWALHGQRLPTSSPNGGIELPRGIGKMMALYNISVIDISIASRRRPAAILEELKGLTQLRKFGVSGVNSENCKQLCSAIPGHPHLESSSVWFDKNQGGCLGDISPPPVQLKSLKLHGHVGKLPTWIGLLSNLRKLKLRLTMITQDDVDLMVLSRLSTLCLGFSEVQHGELRFCGDGMWCFRQLLILEIACNNKLKSVAFESSVMPWLEVLKIDCSNVSSLKFSGLQKQKDLREASLSGTYDDKVWQQLKSNLDEHHREIKPVLKPASPSGR</sequence>
<feature type="domain" description="Disease resistance protein winged helix" evidence="4">
    <location>
        <begin position="603"/>
        <end position="673"/>
    </location>
</feature>
<evidence type="ECO:0000256" key="2">
    <source>
        <dbReference type="ARBA" id="ARBA00022821"/>
    </source>
</evidence>
<comment type="caution">
    <text evidence="6">The sequence shown here is derived from an EMBL/GenBank/DDBJ whole genome shotgun (WGS) entry which is preliminary data.</text>
</comment>
<dbReference type="SUPFAM" id="SSF52540">
    <property type="entry name" value="P-loop containing nucleoside triphosphate hydrolases"/>
    <property type="match status" value="2"/>
</dbReference>
<dbReference type="Pfam" id="PF23598">
    <property type="entry name" value="LRR_14"/>
    <property type="match status" value="1"/>
</dbReference>
<dbReference type="InterPro" id="IPR002182">
    <property type="entry name" value="NB-ARC"/>
</dbReference>
<evidence type="ECO:0000259" key="3">
    <source>
        <dbReference type="Pfam" id="PF00931"/>
    </source>
</evidence>
<dbReference type="InterPro" id="IPR032675">
    <property type="entry name" value="LRR_dom_sf"/>
</dbReference>
<feature type="domain" description="NB-ARC" evidence="3">
    <location>
        <begin position="360"/>
        <end position="511"/>
    </location>
</feature>
<dbReference type="Pfam" id="PF23559">
    <property type="entry name" value="WHD_DRP"/>
    <property type="match status" value="1"/>
</dbReference>
<gene>
    <name evidence="6" type="ORF">BS78_K068100</name>
</gene>
<dbReference type="PRINTS" id="PR00364">
    <property type="entry name" value="DISEASERSIST"/>
</dbReference>
<dbReference type="InterPro" id="IPR055414">
    <property type="entry name" value="LRR_R13L4/SHOC2-like"/>
</dbReference>
<evidence type="ECO:0008006" key="8">
    <source>
        <dbReference type="Google" id="ProtNLM"/>
    </source>
</evidence>
<dbReference type="OrthoDB" id="674604at2759"/>
<feature type="domain" description="NB-ARC" evidence="3">
    <location>
        <begin position="157"/>
        <end position="325"/>
    </location>
</feature>
<keyword evidence="1" id="KW-0677">Repeat</keyword>
<feature type="domain" description="Disease resistance R13L4/SHOC-2-like LRR" evidence="5">
    <location>
        <begin position="864"/>
        <end position="1073"/>
    </location>
</feature>
<dbReference type="GO" id="GO:0043531">
    <property type="term" value="F:ADP binding"/>
    <property type="evidence" value="ECO:0007669"/>
    <property type="project" value="InterPro"/>
</dbReference>
<dbReference type="Proteomes" id="UP001164776">
    <property type="component" value="Unassembled WGS sequence"/>
</dbReference>
<evidence type="ECO:0000256" key="1">
    <source>
        <dbReference type="ARBA" id="ARBA00022737"/>
    </source>
</evidence>